<proteinExistence type="predicted"/>
<evidence type="ECO:0000313" key="2">
    <source>
        <dbReference type="Proteomes" id="UP000789525"/>
    </source>
</evidence>
<comment type="caution">
    <text evidence="1">The sequence shown here is derived from an EMBL/GenBank/DDBJ whole genome shotgun (WGS) entry which is preliminary data.</text>
</comment>
<organism evidence="1 2">
    <name type="scientific">Acaulospora colombiana</name>
    <dbReference type="NCBI Taxonomy" id="27376"/>
    <lineage>
        <taxon>Eukaryota</taxon>
        <taxon>Fungi</taxon>
        <taxon>Fungi incertae sedis</taxon>
        <taxon>Mucoromycota</taxon>
        <taxon>Glomeromycotina</taxon>
        <taxon>Glomeromycetes</taxon>
        <taxon>Diversisporales</taxon>
        <taxon>Acaulosporaceae</taxon>
        <taxon>Acaulospora</taxon>
    </lineage>
</organism>
<dbReference type="Proteomes" id="UP000789525">
    <property type="component" value="Unassembled WGS sequence"/>
</dbReference>
<reference evidence="1" key="1">
    <citation type="submission" date="2021-06" db="EMBL/GenBank/DDBJ databases">
        <authorList>
            <person name="Kallberg Y."/>
            <person name="Tangrot J."/>
            <person name="Rosling A."/>
        </authorList>
    </citation>
    <scope>NUCLEOTIDE SEQUENCE</scope>
    <source>
        <strain evidence="1">CL356</strain>
    </source>
</reference>
<accession>A0ACA9NUD1</accession>
<gene>
    <name evidence="1" type="ORF">ACOLOM_LOCUS9108</name>
</gene>
<protein>
    <submittedName>
        <fullName evidence="1">1759_t:CDS:1</fullName>
    </submittedName>
</protein>
<evidence type="ECO:0000313" key="1">
    <source>
        <dbReference type="EMBL" id="CAG8675317.1"/>
    </source>
</evidence>
<keyword evidence="2" id="KW-1185">Reference proteome</keyword>
<name>A0ACA9NUD1_9GLOM</name>
<dbReference type="EMBL" id="CAJVPT010025542">
    <property type="protein sequence ID" value="CAG8675317.1"/>
    <property type="molecule type" value="Genomic_DNA"/>
</dbReference>
<sequence length="114" mass="12256">MAVSPTHCRPGLAMTDSQLMEAKILILDLLGWGLSPENLVEAGISKYCLVPCLRELKLRLPTNIDLSDVVLYDPPIPTLESHMPSKVESNFSSNGTSPRAPNSSEQPAVTGDPA</sequence>
<feature type="non-terminal residue" evidence="1">
    <location>
        <position position="114"/>
    </location>
</feature>